<feature type="region of interest" description="Disordered" evidence="12">
    <location>
        <begin position="529"/>
        <end position="565"/>
    </location>
</feature>
<dbReference type="NCBIfam" id="NF005932">
    <property type="entry name" value="PRK07956.1"/>
    <property type="match status" value="1"/>
</dbReference>
<gene>
    <name evidence="14" type="ORF">MICPUCDRAFT_47680</name>
</gene>
<feature type="compositionally biased region" description="Low complexity" evidence="12">
    <location>
        <begin position="1"/>
        <end position="23"/>
    </location>
</feature>
<dbReference type="InterPro" id="IPR001679">
    <property type="entry name" value="DNA_ligase"/>
</dbReference>
<dbReference type="SUPFAM" id="SSF50249">
    <property type="entry name" value="Nucleic acid-binding proteins"/>
    <property type="match status" value="1"/>
</dbReference>
<dbReference type="Proteomes" id="UP000001876">
    <property type="component" value="Unassembled WGS sequence"/>
</dbReference>
<dbReference type="PANTHER" id="PTHR23389:SF9">
    <property type="entry name" value="DNA LIGASE"/>
    <property type="match status" value="1"/>
</dbReference>
<evidence type="ECO:0000256" key="9">
    <source>
        <dbReference type="ARBA" id="ARBA00023027"/>
    </source>
</evidence>
<dbReference type="Gene3D" id="3.40.50.10190">
    <property type="entry name" value="BRCT domain"/>
    <property type="match status" value="1"/>
</dbReference>
<dbReference type="PROSITE" id="PS50172">
    <property type="entry name" value="BRCT"/>
    <property type="match status" value="1"/>
</dbReference>
<accession>C1MVF8</accession>
<dbReference type="EMBL" id="GG663741">
    <property type="protein sequence ID" value="EEH55983.1"/>
    <property type="molecule type" value="Genomic_DNA"/>
</dbReference>
<dbReference type="GeneID" id="9685183"/>
<evidence type="ECO:0000256" key="7">
    <source>
        <dbReference type="ARBA" id="ARBA00022833"/>
    </source>
</evidence>
<evidence type="ECO:0000313" key="14">
    <source>
        <dbReference type="EMBL" id="EEH55983.1"/>
    </source>
</evidence>
<proteinExistence type="inferred from homology"/>
<dbReference type="Pfam" id="PF03120">
    <property type="entry name" value="OB_DNA_ligase"/>
    <property type="match status" value="1"/>
</dbReference>
<evidence type="ECO:0000256" key="3">
    <source>
        <dbReference type="ARBA" id="ARBA00022598"/>
    </source>
</evidence>
<dbReference type="Pfam" id="PF01653">
    <property type="entry name" value="DNA_ligase_aden"/>
    <property type="match status" value="1"/>
</dbReference>
<dbReference type="PANTHER" id="PTHR23389">
    <property type="entry name" value="CHROMOSOME TRANSMISSION FIDELITY FACTOR 18"/>
    <property type="match status" value="1"/>
</dbReference>
<dbReference type="GO" id="GO:0006260">
    <property type="term" value="P:DNA replication"/>
    <property type="evidence" value="ECO:0007669"/>
    <property type="project" value="UniProtKB-KW"/>
</dbReference>
<dbReference type="CDD" id="cd00114">
    <property type="entry name" value="LIGANc"/>
    <property type="match status" value="1"/>
</dbReference>
<dbReference type="GO" id="GO:0006281">
    <property type="term" value="P:DNA repair"/>
    <property type="evidence" value="ECO:0007669"/>
    <property type="project" value="UniProtKB-KW"/>
</dbReference>
<dbReference type="OrthoDB" id="446168at2759"/>
<evidence type="ECO:0000259" key="13">
    <source>
        <dbReference type="PROSITE" id="PS50172"/>
    </source>
</evidence>
<dbReference type="GO" id="GO:0046872">
    <property type="term" value="F:metal ion binding"/>
    <property type="evidence" value="ECO:0007669"/>
    <property type="project" value="UniProtKB-KW"/>
</dbReference>
<dbReference type="CDD" id="cd17748">
    <property type="entry name" value="BRCT_DNA_ligase_like"/>
    <property type="match status" value="1"/>
</dbReference>
<dbReference type="STRING" id="564608.C1MVF8"/>
<evidence type="ECO:0000256" key="10">
    <source>
        <dbReference type="ARBA" id="ARBA00023204"/>
    </source>
</evidence>
<evidence type="ECO:0000313" key="15">
    <source>
        <dbReference type="Proteomes" id="UP000001876"/>
    </source>
</evidence>
<feature type="compositionally biased region" description="Low complexity" evidence="12">
    <location>
        <begin position="554"/>
        <end position="565"/>
    </location>
</feature>
<dbReference type="Gene3D" id="1.10.150.20">
    <property type="entry name" value="5' to 3' exonuclease, C-terminal subdomain"/>
    <property type="match status" value="2"/>
</dbReference>
<dbReference type="InterPro" id="IPR036420">
    <property type="entry name" value="BRCT_dom_sf"/>
</dbReference>
<evidence type="ECO:0000256" key="11">
    <source>
        <dbReference type="ARBA" id="ARBA00034005"/>
    </source>
</evidence>
<dbReference type="SUPFAM" id="SSF52113">
    <property type="entry name" value="BRCT domain"/>
    <property type="match status" value="1"/>
</dbReference>
<dbReference type="SUPFAM" id="SSF47781">
    <property type="entry name" value="RuvA domain 2-like"/>
    <property type="match status" value="1"/>
</dbReference>
<dbReference type="OMA" id="HDVEHEI"/>
<keyword evidence="9" id="KW-0520">NAD</keyword>
<comment type="catalytic activity">
    <reaction evidence="11">
        <text>NAD(+) + (deoxyribonucleotide)n-3'-hydroxyl + 5'-phospho-(deoxyribonucleotide)m = (deoxyribonucleotide)n+m + AMP + beta-nicotinamide D-nucleotide.</text>
        <dbReference type="EC" id="6.5.1.2"/>
    </reaction>
</comment>
<evidence type="ECO:0000256" key="4">
    <source>
        <dbReference type="ARBA" id="ARBA00022705"/>
    </source>
</evidence>
<organism evidence="15">
    <name type="scientific">Micromonas pusilla (strain CCMP1545)</name>
    <name type="common">Picoplanktonic green alga</name>
    <dbReference type="NCBI Taxonomy" id="564608"/>
    <lineage>
        <taxon>Eukaryota</taxon>
        <taxon>Viridiplantae</taxon>
        <taxon>Chlorophyta</taxon>
        <taxon>Mamiellophyceae</taxon>
        <taxon>Mamiellales</taxon>
        <taxon>Mamiellaceae</taxon>
        <taxon>Micromonas</taxon>
    </lineage>
</organism>
<keyword evidence="3" id="KW-0436">Ligase</keyword>
<dbReference type="eggNOG" id="ENOG502QWTN">
    <property type="taxonomic scope" value="Eukaryota"/>
</dbReference>
<keyword evidence="4" id="KW-0235">DNA replication</keyword>
<evidence type="ECO:0000256" key="8">
    <source>
        <dbReference type="ARBA" id="ARBA00022842"/>
    </source>
</evidence>
<dbReference type="InterPro" id="IPR013840">
    <property type="entry name" value="DNAligase_N"/>
</dbReference>
<dbReference type="Gene3D" id="3.30.470.30">
    <property type="entry name" value="DNA ligase/mRNA capping enzyme"/>
    <property type="match status" value="1"/>
</dbReference>
<keyword evidence="10" id="KW-0234">DNA repair</keyword>
<dbReference type="InterPro" id="IPR010994">
    <property type="entry name" value="RuvA_2-like"/>
</dbReference>
<feature type="compositionally biased region" description="Low complexity" evidence="12">
    <location>
        <begin position="535"/>
        <end position="546"/>
    </location>
</feature>
<dbReference type="InterPro" id="IPR018239">
    <property type="entry name" value="DNA_ligase_AS"/>
</dbReference>
<dbReference type="InterPro" id="IPR001357">
    <property type="entry name" value="BRCT_dom"/>
</dbReference>
<dbReference type="KEGG" id="mpp:MICPUCDRAFT_47680"/>
<feature type="compositionally biased region" description="Low complexity" evidence="12">
    <location>
        <begin position="45"/>
        <end position="55"/>
    </location>
</feature>
<evidence type="ECO:0000256" key="1">
    <source>
        <dbReference type="ARBA" id="ARBA00001946"/>
    </source>
</evidence>
<keyword evidence="5" id="KW-0479">Metal-binding</keyword>
<dbReference type="SUPFAM" id="SSF56091">
    <property type="entry name" value="DNA ligase/mRNA capping enzyme, catalytic domain"/>
    <property type="match status" value="1"/>
</dbReference>
<dbReference type="InterPro" id="IPR012340">
    <property type="entry name" value="NA-bd_OB-fold"/>
</dbReference>
<dbReference type="InterPro" id="IPR004150">
    <property type="entry name" value="NAD_DNA_ligase_OB"/>
</dbReference>
<comment type="cofactor">
    <cofactor evidence="1">
        <name>Mg(2+)</name>
        <dbReference type="ChEBI" id="CHEBI:18420"/>
    </cofactor>
</comment>
<keyword evidence="8" id="KW-0460">Magnesium</keyword>
<dbReference type="HAMAP" id="MF_01588">
    <property type="entry name" value="DNA_ligase_A"/>
    <property type="match status" value="1"/>
</dbReference>
<feature type="domain" description="BRCT" evidence="13">
    <location>
        <begin position="801"/>
        <end position="887"/>
    </location>
</feature>
<dbReference type="Pfam" id="PF12826">
    <property type="entry name" value="HHH_2"/>
    <property type="match status" value="1"/>
</dbReference>
<evidence type="ECO:0000256" key="2">
    <source>
        <dbReference type="ARBA" id="ARBA00012722"/>
    </source>
</evidence>
<dbReference type="SMART" id="SM00532">
    <property type="entry name" value="LIGANc"/>
    <property type="match status" value="1"/>
</dbReference>
<keyword evidence="15" id="KW-1185">Reference proteome</keyword>
<dbReference type="GO" id="GO:0003911">
    <property type="term" value="F:DNA ligase (NAD+) activity"/>
    <property type="evidence" value="ECO:0007669"/>
    <property type="project" value="UniProtKB-EC"/>
</dbReference>
<keyword evidence="6" id="KW-0227">DNA damage</keyword>
<protein>
    <recommendedName>
        <fullName evidence="2">DNA ligase (NAD(+))</fullName>
        <ecNumber evidence="2">6.5.1.2</ecNumber>
    </recommendedName>
</protein>
<dbReference type="EC" id="6.5.1.2" evidence="2"/>
<feature type="region of interest" description="Disordered" evidence="12">
    <location>
        <begin position="1"/>
        <end position="75"/>
    </location>
</feature>
<evidence type="ECO:0000256" key="5">
    <source>
        <dbReference type="ARBA" id="ARBA00022723"/>
    </source>
</evidence>
<name>C1MVF8_MICPC</name>
<dbReference type="InterPro" id="IPR013839">
    <property type="entry name" value="DNAligase_adenylation"/>
</dbReference>
<sequence>MPPATATATTARAPAAAALASAAPRRRSRALDDDLPRHPARRWLTTRASSAATPSSSPPPPKTPSPRRDAQAWASALPASEVPAAMASLAEFISRADEAYHNDADPVASDAAYDATRLRLEALEALHPAMIREDSPIGAVGAKPAAWSALPQVEHAVPMRSLGNCFDDDDVRAFVARVTRALGPPERFDDDARAPLRFCAEPKIDGASASLRYVDGVLVVAASRGDGEVGEDVTRQIGGIPGAPTTLTGRAGDWPATLEIRGEVFIADDDFAALNARREARGMPTFKSARNAAAGAMRRLEPPSRDGADAGRYLRFLAYGWGEVKPQTELLPWSSQRAFLASLPALGLSPVPTLGPITDDVAALVAGSHAALERDRASLGYRVDGVVYKVDDVASQRILGADSRAPRWATAHKFAAETAVTTLRAVDVQVGRTGALTPVATLDPPVALGGATVTRATLHNFEDVARKGLRLGARVVVERAGDVIPRVVRVVAEGEEEGAVVATPTRCPACGSAVSKTPLAASVKCPKKRLSSPYESGDAASSSFAAVDDESEDATSSPSSSSSSAAVLRCTGGWRCPAQALERVAHFASRDALDVRGLARKQIADLLDAGVIASPADLFTMRARFEHLGVDPDASGEDDDARGDGGGVAVPEFWTYASGKDEGKLKRSAKKLFDALDETAAGVPLHRFIYSLGIPQVGLTTAKLLSRKYRTLDAFRDAAEEAAAAKAAASADAAASTEAPAMTDIDGIGPVVAATIGEFWSERANVNVVDDMLRNGVVVSDDASPPDASDASDASNAAAASATGPLTGYAVVVTGAVPGMTREEAFDAVAAAGGSPQKAVSGKTHVLVVGEGAGRRKAEAAEARGVAVIDAEAFLRVLAGEEPPPPR</sequence>
<dbReference type="PROSITE" id="PS01055">
    <property type="entry name" value="DNA_LIGASE_N1"/>
    <property type="match status" value="1"/>
</dbReference>
<evidence type="ECO:0000256" key="12">
    <source>
        <dbReference type="SAM" id="MobiDB-lite"/>
    </source>
</evidence>
<keyword evidence="7" id="KW-0862">Zinc</keyword>
<reference evidence="14 15" key="1">
    <citation type="journal article" date="2009" name="Science">
        <title>Green evolution and dynamic adaptations revealed by genomes of the marine picoeukaryotes Micromonas.</title>
        <authorList>
            <person name="Worden A.Z."/>
            <person name="Lee J.H."/>
            <person name="Mock T."/>
            <person name="Rouze P."/>
            <person name="Simmons M.P."/>
            <person name="Aerts A.L."/>
            <person name="Allen A.E."/>
            <person name="Cuvelier M.L."/>
            <person name="Derelle E."/>
            <person name="Everett M.V."/>
            <person name="Foulon E."/>
            <person name="Grimwood J."/>
            <person name="Gundlach H."/>
            <person name="Henrissat B."/>
            <person name="Napoli C."/>
            <person name="McDonald S.M."/>
            <person name="Parker M.S."/>
            <person name="Rombauts S."/>
            <person name="Salamov A."/>
            <person name="Von Dassow P."/>
            <person name="Badger J.H."/>
            <person name="Coutinho P.M."/>
            <person name="Demir E."/>
            <person name="Dubchak I."/>
            <person name="Gentemann C."/>
            <person name="Eikrem W."/>
            <person name="Gready J.E."/>
            <person name="John U."/>
            <person name="Lanier W."/>
            <person name="Lindquist E.A."/>
            <person name="Lucas S."/>
            <person name="Mayer K.F."/>
            <person name="Moreau H."/>
            <person name="Not F."/>
            <person name="Otillar R."/>
            <person name="Panaud O."/>
            <person name="Pangilinan J."/>
            <person name="Paulsen I."/>
            <person name="Piegu B."/>
            <person name="Poliakov A."/>
            <person name="Robbens S."/>
            <person name="Schmutz J."/>
            <person name="Toulza E."/>
            <person name="Wyss T."/>
            <person name="Zelensky A."/>
            <person name="Zhou K."/>
            <person name="Armbrust E.V."/>
            <person name="Bhattacharya D."/>
            <person name="Goodenough U.W."/>
            <person name="Van de Peer Y."/>
            <person name="Grigoriev I.V."/>
        </authorList>
    </citation>
    <scope>NUCLEOTIDE SEQUENCE [LARGE SCALE GENOMIC DNA]</scope>
    <source>
        <strain evidence="14 15">CCMP1545</strain>
    </source>
</reference>
<dbReference type="Gene3D" id="1.10.287.610">
    <property type="entry name" value="Helix hairpin bin"/>
    <property type="match status" value="1"/>
</dbReference>
<dbReference type="Gene3D" id="2.40.50.140">
    <property type="entry name" value="Nucleic acid-binding proteins"/>
    <property type="match status" value="1"/>
</dbReference>
<evidence type="ECO:0000256" key="6">
    <source>
        <dbReference type="ARBA" id="ARBA00022763"/>
    </source>
</evidence>
<dbReference type="AlphaFoldDB" id="C1MVF8"/>
<dbReference type="RefSeq" id="XP_003060031.1">
    <property type="nucleotide sequence ID" value="XM_003059985.1"/>
</dbReference>
<dbReference type="InterPro" id="IPR041663">
    <property type="entry name" value="DisA/LigA_HHH"/>
</dbReference>